<keyword evidence="2" id="KW-1185">Reference proteome</keyword>
<dbReference type="Proteomes" id="UP000184036">
    <property type="component" value="Unassembled WGS sequence"/>
</dbReference>
<dbReference type="RefSeq" id="WP_072991322.1">
    <property type="nucleotide sequence ID" value="NZ_FQWE01000005.1"/>
</dbReference>
<organism evidence="1 2">
    <name type="scientific">Flavobacterium segetis</name>
    <dbReference type="NCBI Taxonomy" id="271157"/>
    <lineage>
        <taxon>Bacteria</taxon>
        <taxon>Pseudomonadati</taxon>
        <taxon>Bacteroidota</taxon>
        <taxon>Flavobacteriia</taxon>
        <taxon>Flavobacteriales</taxon>
        <taxon>Flavobacteriaceae</taxon>
        <taxon>Flavobacterium</taxon>
    </lineage>
</organism>
<sequence length="172" mass="19680">MFLNYIKDFILKKTLKNGLINLENNFSSVAIKKVGLLIDSASFFEKEKLISDIVLSGILVENISAIVCTDKITNIDHPKFISFMPSQLSWDGTISNDEINAFIAAKFDLLINYYDIEKAILLQITHQSNALFKVGFTTVDKRLNHFMITTAIENHSVFIRELFKYLKLLKKI</sequence>
<dbReference type="InterPro" id="IPR054207">
    <property type="entry name" value="DUF6913"/>
</dbReference>
<dbReference type="EMBL" id="FQWE01000005">
    <property type="protein sequence ID" value="SHG18549.1"/>
    <property type="molecule type" value="Genomic_DNA"/>
</dbReference>
<proteinExistence type="predicted"/>
<accession>A0A1M5HRG2</accession>
<name>A0A1M5HRG2_9FLAO</name>
<dbReference type="Pfam" id="PF21857">
    <property type="entry name" value="DUF6913"/>
    <property type="match status" value="1"/>
</dbReference>
<evidence type="ECO:0000313" key="1">
    <source>
        <dbReference type="EMBL" id="SHG18549.1"/>
    </source>
</evidence>
<evidence type="ECO:0000313" key="2">
    <source>
        <dbReference type="Proteomes" id="UP000184036"/>
    </source>
</evidence>
<protein>
    <submittedName>
        <fullName evidence="1">Uncharacterized protein</fullName>
    </submittedName>
</protein>
<reference evidence="2" key="1">
    <citation type="submission" date="2016-11" db="EMBL/GenBank/DDBJ databases">
        <authorList>
            <person name="Varghese N."/>
            <person name="Submissions S."/>
        </authorList>
    </citation>
    <scope>NUCLEOTIDE SEQUENCE [LARGE SCALE GENOMIC DNA]</scope>
    <source>
        <strain evidence="2">DSM 19741</strain>
    </source>
</reference>
<dbReference type="OrthoDB" id="1430532at2"/>
<gene>
    <name evidence="1" type="ORF">SAMN05444396_105270</name>
</gene>
<dbReference type="AlphaFoldDB" id="A0A1M5HRG2"/>
<dbReference type="STRING" id="271157.SAMN05444396_105270"/>